<feature type="repeat" description="ANK" evidence="3">
    <location>
        <begin position="136"/>
        <end position="168"/>
    </location>
</feature>
<feature type="signal peptide" evidence="5">
    <location>
        <begin position="1"/>
        <end position="15"/>
    </location>
</feature>
<dbReference type="PANTHER" id="PTHR24203">
    <property type="entry name" value="ANKYRIN REPEAT FAMILY PROTEIN"/>
    <property type="match status" value="1"/>
</dbReference>
<evidence type="ECO:0000256" key="2">
    <source>
        <dbReference type="ARBA" id="ARBA00023043"/>
    </source>
</evidence>
<dbReference type="STRING" id="2903.R1EUP2"/>
<dbReference type="SMART" id="SM00248">
    <property type="entry name" value="ANK"/>
    <property type="match status" value="4"/>
</dbReference>
<dbReference type="RefSeq" id="XP_005776998.1">
    <property type="nucleotide sequence ID" value="XM_005776941.1"/>
</dbReference>
<feature type="repeat" description="ANK" evidence="3">
    <location>
        <begin position="65"/>
        <end position="90"/>
    </location>
</feature>
<dbReference type="AlphaFoldDB" id="A0A0D3JM34"/>
<dbReference type="EnsemblProtists" id="EOD24569">
    <property type="protein sequence ID" value="EOD24569"/>
    <property type="gene ID" value="EMIHUDRAFT_206570"/>
</dbReference>
<dbReference type="Proteomes" id="UP000013827">
    <property type="component" value="Unassembled WGS sequence"/>
</dbReference>
<keyword evidence="7" id="KW-1185">Reference proteome</keyword>
<feature type="repeat" description="ANK" evidence="3">
    <location>
        <begin position="24"/>
        <end position="64"/>
    </location>
</feature>
<dbReference type="eggNOG" id="KOG4177">
    <property type="taxonomic scope" value="Eukaryota"/>
</dbReference>
<keyword evidence="5" id="KW-0732">Signal</keyword>
<keyword evidence="2 3" id="KW-0040">ANK repeat</keyword>
<organism evidence="6 7">
    <name type="scientific">Emiliania huxleyi (strain CCMP1516)</name>
    <dbReference type="NCBI Taxonomy" id="280463"/>
    <lineage>
        <taxon>Eukaryota</taxon>
        <taxon>Haptista</taxon>
        <taxon>Haptophyta</taxon>
        <taxon>Prymnesiophyceae</taxon>
        <taxon>Isochrysidales</taxon>
        <taxon>Noelaerhabdaceae</taxon>
        <taxon>Emiliania</taxon>
    </lineage>
</organism>
<evidence type="ECO:0000256" key="3">
    <source>
        <dbReference type="PROSITE-ProRule" id="PRU00023"/>
    </source>
</evidence>
<dbReference type="Pfam" id="PF12796">
    <property type="entry name" value="Ank_2"/>
    <property type="match status" value="2"/>
</dbReference>
<dbReference type="PANTHER" id="PTHR24203:SF45">
    <property type="entry name" value="ANKYRIN REPEAT DOMAIN 6"/>
    <property type="match status" value="1"/>
</dbReference>
<keyword evidence="1" id="KW-0677">Repeat</keyword>
<reference evidence="6" key="2">
    <citation type="submission" date="2024-10" db="UniProtKB">
        <authorList>
            <consortium name="EnsemblProtists"/>
        </authorList>
    </citation>
    <scope>IDENTIFICATION</scope>
</reference>
<accession>A0A0D3JM34</accession>
<dbReference type="Gene3D" id="1.25.40.20">
    <property type="entry name" value="Ankyrin repeat-containing domain"/>
    <property type="match status" value="3"/>
</dbReference>
<feature type="compositionally biased region" description="Basic and acidic residues" evidence="4">
    <location>
        <begin position="261"/>
        <end position="289"/>
    </location>
</feature>
<sequence>MPSARCLVLLSAALGDFVDETDENGDTALIIAAALGSSEAVEALLEEVAQLLLESEAQIDARNDKGQTALHVAAAYGSENVLQILVARDAALGTGLLEAVSRKGHTPLHEAATYGTVGAARLLSQTGLALNATAKDGTTAFLRAVIEGHEDIVLQLIEAGSCVYARADGPLELSNLTMLDFATLAERTSMLRTLFRHAFSGAGPLVIGALRIAARFGKERMLNAICELDLASCQQFAAEQQLEEEEQGVRDAHVLRIGPSGDHEHAPGPTEHGHENAHGESAERSKDEL</sequence>
<proteinExistence type="predicted"/>
<feature type="region of interest" description="Disordered" evidence="4">
    <location>
        <begin position="242"/>
        <end position="289"/>
    </location>
</feature>
<evidence type="ECO:0008006" key="8">
    <source>
        <dbReference type="Google" id="ProtNLM"/>
    </source>
</evidence>
<name>A0A0D3JM34_EMIH1</name>
<dbReference type="KEGG" id="ehx:EMIHUDRAFT_206570"/>
<feature type="repeat" description="ANK" evidence="3">
    <location>
        <begin position="103"/>
        <end position="135"/>
    </location>
</feature>
<dbReference type="PROSITE" id="PS50088">
    <property type="entry name" value="ANK_REPEAT"/>
    <property type="match status" value="4"/>
</dbReference>
<dbReference type="InterPro" id="IPR002110">
    <property type="entry name" value="Ankyrin_rpt"/>
</dbReference>
<evidence type="ECO:0000313" key="7">
    <source>
        <dbReference type="Proteomes" id="UP000013827"/>
    </source>
</evidence>
<feature type="chain" id="PRO_5044277906" description="Ankyrin repeat protein" evidence="5">
    <location>
        <begin position="16"/>
        <end position="289"/>
    </location>
</feature>
<protein>
    <recommendedName>
        <fullName evidence="8">Ankyrin repeat protein</fullName>
    </recommendedName>
</protein>
<evidence type="ECO:0000256" key="4">
    <source>
        <dbReference type="SAM" id="MobiDB-lite"/>
    </source>
</evidence>
<dbReference type="OMA" id="TEHGHEN"/>
<dbReference type="SUPFAM" id="SSF48403">
    <property type="entry name" value="Ankyrin repeat"/>
    <property type="match status" value="1"/>
</dbReference>
<evidence type="ECO:0000313" key="6">
    <source>
        <dbReference type="EnsemblProtists" id="EOD24569"/>
    </source>
</evidence>
<dbReference type="InterPro" id="IPR036770">
    <property type="entry name" value="Ankyrin_rpt-contain_sf"/>
</dbReference>
<evidence type="ECO:0000256" key="1">
    <source>
        <dbReference type="ARBA" id="ARBA00022737"/>
    </source>
</evidence>
<dbReference type="PROSITE" id="PS50297">
    <property type="entry name" value="ANK_REP_REGION"/>
    <property type="match status" value="2"/>
</dbReference>
<reference evidence="7" key="1">
    <citation type="journal article" date="2013" name="Nature">
        <title>Pan genome of the phytoplankton Emiliania underpins its global distribution.</title>
        <authorList>
            <person name="Read B.A."/>
            <person name="Kegel J."/>
            <person name="Klute M.J."/>
            <person name="Kuo A."/>
            <person name="Lefebvre S.C."/>
            <person name="Maumus F."/>
            <person name="Mayer C."/>
            <person name="Miller J."/>
            <person name="Monier A."/>
            <person name="Salamov A."/>
            <person name="Young J."/>
            <person name="Aguilar M."/>
            <person name="Claverie J.M."/>
            <person name="Frickenhaus S."/>
            <person name="Gonzalez K."/>
            <person name="Herman E.K."/>
            <person name="Lin Y.C."/>
            <person name="Napier J."/>
            <person name="Ogata H."/>
            <person name="Sarno A.F."/>
            <person name="Shmutz J."/>
            <person name="Schroeder D."/>
            <person name="de Vargas C."/>
            <person name="Verret F."/>
            <person name="von Dassow P."/>
            <person name="Valentin K."/>
            <person name="Van de Peer Y."/>
            <person name="Wheeler G."/>
            <person name="Dacks J.B."/>
            <person name="Delwiche C.F."/>
            <person name="Dyhrman S.T."/>
            <person name="Glockner G."/>
            <person name="John U."/>
            <person name="Richards T."/>
            <person name="Worden A.Z."/>
            <person name="Zhang X."/>
            <person name="Grigoriev I.V."/>
            <person name="Allen A.E."/>
            <person name="Bidle K."/>
            <person name="Borodovsky M."/>
            <person name="Bowler C."/>
            <person name="Brownlee C."/>
            <person name="Cock J.M."/>
            <person name="Elias M."/>
            <person name="Gladyshev V.N."/>
            <person name="Groth M."/>
            <person name="Guda C."/>
            <person name="Hadaegh A."/>
            <person name="Iglesias-Rodriguez M.D."/>
            <person name="Jenkins J."/>
            <person name="Jones B.M."/>
            <person name="Lawson T."/>
            <person name="Leese F."/>
            <person name="Lindquist E."/>
            <person name="Lobanov A."/>
            <person name="Lomsadze A."/>
            <person name="Malik S.B."/>
            <person name="Marsh M.E."/>
            <person name="Mackinder L."/>
            <person name="Mock T."/>
            <person name="Mueller-Roeber B."/>
            <person name="Pagarete A."/>
            <person name="Parker M."/>
            <person name="Probert I."/>
            <person name="Quesneville H."/>
            <person name="Raines C."/>
            <person name="Rensing S.A."/>
            <person name="Riano-Pachon D.M."/>
            <person name="Richier S."/>
            <person name="Rokitta S."/>
            <person name="Shiraiwa Y."/>
            <person name="Soanes D.M."/>
            <person name="van der Giezen M."/>
            <person name="Wahlund T.M."/>
            <person name="Williams B."/>
            <person name="Wilson W."/>
            <person name="Wolfe G."/>
            <person name="Wurch L.L."/>
        </authorList>
    </citation>
    <scope>NUCLEOTIDE SEQUENCE</scope>
</reference>
<dbReference type="PaxDb" id="2903-EOD24569"/>
<dbReference type="HOGENOM" id="CLU_964520_0_0_1"/>
<evidence type="ECO:0000256" key="5">
    <source>
        <dbReference type="SAM" id="SignalP"/>
    </source>
</evidence>
<dbReference type="GeneID" id="17270116"/>